<evidence type="ECO:0000313" key="6">
    <source>
        <dbReference type="EMBL" id="MCY0387550.1"/>
    </source>
</evidence>
<feature type="domain" description="ABC transporter" evidence="5">
    <location>
        <begin position="23"/>
        <end position="241"/>
    </location>
</feature>
<dbReference type="InterPro" id="IPR003439">
    <property type="entry name" value="ABC_transporter-like_ATP-bd"/>
</dbReference>
<evidence type="ECO:0000256" key="3">
    <source>
        <dbReference type="ARBA" id="ARBA00022741"/>
    </source>
</evidence>
<gene>
    <name evidence="6" type="ORF">OVY01_09945</name>
</gene>
<evidence type="ECO:0000256" key="4">
    <source>
        <dbReference type="ARBA" id="ARBA00022840"/>
    </source>
</evidence>
<dbReference type="Proteomes" id="UP001082899">
    <property type="component" value="Unassembled WGS sequence"/>
</dbReference>
<dbReference type="GO" id="GO:0005524">
    <property type="term" value="F:ATP binding"/>
    <property type="evidence" value="ECO:0007669"/>
    <property type="project" value="UniProtKB-KW"/>
</dbReference>
<keyword evidence="1" id="KW-1003">Cell membrane</keyword>
<dbReference type="SUPFAM" id="SSF52540">
    <property type="entry name" value="P-loop containing nucleoside triphosphate hydrolases"/>
    <property type="match status" value="1"/>
</dbReference>
<dbReference type="RefSeq" id="WP_267847285.1">
    <property type="nucleotide sequence ID" value="NZ_JAPMXC010000001.1"/>
</dbReference>
<dbReference type="Pfam" id="PF00005">
    <property type="entry name" value="ABC_tran"/>
    <property type="match status" value="1"/>
</dbReference>
<dbReference type="SMART" id="SM00382">
    <property type="entry name" value="AAA"/>
    <property type="match status" value="1"/>
</dbReference>
<name>A0ABT3ZM03_9BURK</name>
<keyword evidence="2" id="KW-0997">Cell inner membrane</keyword>
<dbReference type="EMBL" id="JAPMXC010000001">
    <property type="protein sequence ID" value="MCY0387550.1"/>
    <property type="molecule type" value="Genomic_DNA"/>
</dbReference>
<organism evidence="6 7">
    <name type="scientific">Robbsia betulipollinis</name>
    <dbReference type="NCBI Taxonomy" id="2981849"/>
    <lineage>
        <taxon>Bacteria</taxon>
        <taxon>Pseudomonadati</taxon>
        <taxon>Pseudomonadota</taxon>
        <taxon>Betaproteobacteria</taxon>
        <taxon>Burkholderiales</taxon>
        <taxon>Burkholderiaceae</taxon>
        <taxon>Robbsia</taxon>
    </lineage>
</organism>
<proteinExistence type="predicted"/>
<dbReference type="InterPro" id="IPR050683">
    <property type="entry name" value="Bact_Polysacc_Export_ATP-bd"/>
</dbReference>
<evidence type="ECO:0000256" key="1">
    <source>
        <dbReference type="ARBA" id="ARBA00022475"/>
    </source>
</evidence>
<accession>A0ABT3ZM03</accession>
<evidence type="ECO:0000259" key="5">
    <source>
        <dbReference type="PROSITE" id="PS50893"/>
    </source>
</evidence>
<keyword evidence="2" id="KW-0472">Membrane</keyword>
<protein>
    <submittedName>
        <fullName evidence="6">ABC transporter ATP-binding protein</fullName>
    </submittedName>
</protein>
<dbReference type="PROSITE" id="PS50893">
    <property type="entry name" value="ABC_TRANSPORTER_2"/>
    <property type="match status" value="1"/>
</dbReference>
<dbReference type="PANTHER" id="PTHR46743">
    <property type="entry name" value="TEICHOIC ACIDS EXPORT ATP-BINDING PROTEIN TAGH"/>
    <property type="match status" value="1"/>
</dbReference>
<dbReference type="InterPro" id="IPR003593">
    <property type="entry name" value="AAA+_ATPase"/>
</dbReference>
<dbReference type="Gene3D" id="3.40.50.300">
    <property type="entry name" value="P-loop containing nucleotide triphosphate hydrolases"/>
    <property type="match status" value="1"/>
</dbReference>
<comment type="caution">
    <text evidence="6">The sequence shown here is derived from an EMBL/GenBank/DDBJ whole genome shotgun (WGS) entry which is preliminary data.</text>
</comment>
<keyword evidence="4 6" id="KW-0067">ATP-binding</keyword>
<reference evidence="6" key="1">
    <citation type="submission" date="2022-11" db="EMBL/GenBank/DDBJ databases">
        <title>Robbsia betulipollinis sp. nov., isolated from pollen of birch (Betula pendula).</title>
        <authorList>
            <person name="Shi H."/>
            <person name="Ambika Manirajan B."/>
            <person name="Ratering S."/>
            <person name="Geissler-Plaum R."/>
            <person name="Schnell S."/>
        </authorList>
    </citation>
    <scope>NUCLEOTIDE SEQUENCE</scope>
    <source>
        <strain evidence="6">Bb-Pol-6</strain>
    </source>
</reference>
<dbReference type="PANTHER" id="PTHR46743:SF3">
    <property type="entry name" value="ABC-TYPE POLYSACCHARIDE_POLYOL PHOSPHATE TRANSPORT SYSTEM, ATPASE COMPONENT"/>
    <property type="match status" value="1"/>
</dbReference>
<sequence>MSFIKSKNLAIEFPINEVSNRSLKREAFSLVTGGRFGSSKQAKVTIKALDDISFELKSGDRLGLLGHNGSGKSTLLKALAGVYQPTSGSLLTQGRITSLLDITLGMDMDATGYENIVLRGLMLGHTPRKMRELSDEIAEFSELGDYLRLPARIYSSGMLVRLGFAISTCVPADIVLMDEWLAVGDAEFQQKANEKLKDMTAHAAILVIASHMPSIIDSICNRTIRLEKGVIVSDSLVSGTV</sequence>
<keyword evidence="7" id="KW-1185">Reference proteome</keyword>
<dbReference type="InterPro" id="IPR015860">
    <property type="entry name" value="ABC_transpr_TagH-like"/>
</dbReference>
<dbReference type="InterPro" id="IPR017871">
    <property type="entry name" value="ABC_transporter-like_CS"/>
</dbReference>
<dbReference type="CDD" id="cd03220">
    <property type="entry name" value="ABC_KpsT_Wzt"/>
    <property type="match status" value="1"/>
</dbReference>
<dbReference type="InterPro" id="IPR027417">
    <property type="entry name" value="P-loop_NTPase"/>
</dbReference>
<evidence type="ECO:0000313" key="7">
    <source>
        <dbReference type="Proteomes" id="UP001082899"/>
    </source>
</evidence>
<keyword evidence="3" id="KW-0547">Nucleotide-binding</keyword>
<evidence type="ECO:0000256" key="2">
    <source>
        <dbReference type="ARBA" id="ARBA00022519"/>
    </source>
</evidence>
<dbReference type="PROSITE" id="PS00211">
    <property type="entry name" value="ABC_TRANSPORTER_1"/>
    <property type="match status" value="1"/>
</dbReference>